<evidence type="ECO:0000313" key="3">
    <source>
        <dbReference type="Proteomes" id="UP000578112"/>
    </source>
</evidence>
<name>A0A7W7HXZ9_9ACTN</name>
<dbReference type="InterPro" id="IPR034660">
    <property type="entry name" value="DinB/YfiT-like"/>
</dbReference>
<protein>
    <submittedName>
        <fullName evidence="2">Uncharacterized protein (TIGR03086 family)</fullName>
    </submittedName>
</protein>
<dbReference type="Proteomes" id="UP000578112">
    <property type="component" value="Unassembled WGS sequence"/>
</dbReference>
<comment type="caution">
    <text evidence="2">The sequence shown here is derived from an EMBL/GenBank/DDBJ whole genome shotgun (WGS) entry which is preliminary data.</text>
</comment>
<dbReference type="EMBL" id="JACHNH010000001">
    <property type="protein sequence ID" value="MBB4762776.1"/>
    <property type="molecule type" value="Genomic_DNA"/>
</dbReference>
<dbReference type="InterPro" id="IPR017520">
    <property type="entry name" value="CHP03086"/>
</dbReference>
<dbReference type="NCBIfam" id="TIGR03086">
    <property type="entry name" value="TIGR03086 family metal-binding protein"/>
    <property type="match status" value="1"/>
</dbReference>
<accession>A0A7W7HXZ9</accession>
<reference evidence="2 3" key="1">
    <citation type="submission" date="2020-08" db="EMBL/GenBank/DDBJ databases">
        <title>Sequencing the genomes of 1000 actinobacteria strains.</title>
        <authorList>
            <person name="Klenk H.-P."/>
        </authorList>
    </citation>
    <scope>NUCLEOTIDE SEQUENCE [LARGE SCALE GENOMIC DNA]</scope>
    <source>
        <strain evidence="2 3">DSM 43149</strain>
    </source>
</reference>
<dbReference type="RefSeq" id="WP_184994120.1">
    <property type="nucleotide sequence ID" value="NZ_BOMK01000006.1"/>
</dbReference>
<dbReference type="AlphaFoldDB" id="A0A7W7HXZ9"/>
<dbReference type="Gene3D" id="1.20.120.450">
    <property type="entry name" value="dinb family like domain"/>
    <property type="match status" value="1"/>
</dbReference>
<dbReference type="InterPro" id="IPR024344">
    <property type="entry name" value="MDMPI_metal-binding"/>
</dbReference>
<feature type="domain" description="Mycothiol-dependent maleylpyruvate isomerase metal-binding" evidence="1">
    <location>
        <begin position="8"/>
        <end position="129"/>
    </location>
</feature>
<evidence type="ECO:0000259" key="1">
    <source>
        <dbReference type="Pfam" id="PF11716"/>
    </source>
</evidence>
<sequence>MNWTILDSAHSLLRDATAALTAADLARPTPCSQWNVTQVLQHAAGDQLAYAASITGRGGPAENPFAPSGVLTGDPADLVEPALAASAAAFATVDPAGTTPTPLPQGALPAGTAAGAAALDAAVHAWDVAAAAGRPSPLGDDLAALLLPVARAIVEPLRGYGAYAPELTSDGTGGAAAELLRYLGRDPHWVSP</sequence>
<dbReference type="NCBIfam" id="TIGR03083">
    <property type="entry name" value="maleylpyruvate isomerase family mycothiol-dependent enzyme"/>
    <property type="match status" value="1"/>
</dbReference>
<organism evidence="2 3">
    <name type="scientific">Actinoplanes digitatis</name>
    <dbReference type="NCBI Taxonomy" id="1868"/>
    <lineage>
        <taxon>Bacteria</taxon>
        <taxon>Bacillati</taxon>
        <taxon>Actinomycetota</taxon>
        <taxon>Actinomycetes</taxon>
        <taxon>Micromonosporales</taxon>
        <taxon>Micromonosporaceae</taxon>
        <taxon>Actinoplanes</taxon>
    </lineage>
</organism>
<gene>
    <name evidence="2" type="ORF">BJ971_003332</name>
</gene>
<proteinExistence type="predicted"/>
<evidence type="ECO:0000313" key="2">
    <source>
        <dbReference type="EMBL" id="MBB4762776.1"/>
    </source>
</evidence>
<dbReference type="InterPro" id="IPR017517">
    <property type="entry name" value="Maleyloyr_isom"/>
</dbReference>
<dbReference type="SUPFAM" id="SSF109854">
    <property type="entry name" value="DinB/YfiT-like putative metalloenzymes"/>
    <property type="match status" value="1"/>
</dbReference>
<dbReference type="Pfam" id="PF11716">
    <property type="entry name" value="MDMPI_N"/>
    <property type="match status" value="1"/>
</dbReference>
<dbReference type="GO" id="GO:0046872">
    <property type="term" value="F:metal ion binding"/>
    <property type="evidence" value="ECO:0007669"/>
    <property type="project" value="InterPro"/>
</dbReference>
<keyword evidence="3" id="KW-1185">Reference proteome</keyword>